<evidence type="ECO:0000313" key="1">
    <source>
        <dbReference type="EMBL" id="MEL0659490.1"/>
    </source>
</evidence>
<accession>A0ABU9HC86</accession>
<name>A0ABU9HC86_9GAMM</name>
<gene>
    <name evidence="1" type="ORF">V6255_10115</name>
</gene>
<comment type="caution">
    <text evidence="1">The sequence shown here is derived from an EMBL/GenBank/DDBJ whole genome shotgun (WGS) entry which is preliminary data.</text>
</comment>
<organism evidence="1 2">
    <name type="scientific">Psychromonas arctica</name>
    <dbReference type="NCBI Taxonomy" id="168275"/>
    <lineage>
        <taxon>Bacteria</taxon>
        <taxon>Pseudomonadati</taxon>
        <taxon>Pseudomonadota</taxon>
        <taxon>Gammaproteobacteria</taxon>
        <taxon>Alteromonadales</taxon>
        <taxon>Psychromonadaceae</taxon>
        <taxon>Psychromonas</taxon>
    </lineage>
</organism>
<dbReference type="InterPro" id="IPR021352">
    <property type="entry name" value="DUF2971"/>
</dbReference>
<dbReference type="RefSeq" id="WP_341628041.1">
    <property type="nucleotide sequence ID" value="NZ_JBAKBA010000021.1"/>
</dbReference>
<sequence>MANEARPFIGKYKYKYMPYGDGAEALIKNATMKFSHANEFNDPFDCVPSYSEESIQNISNVTSHLIREFSDSLGLSPSQRIQNKGKFAKTLQNHVYTGEYLESIQNGIGICSMTTKPCNLLMWAHYGNKHTGIAAEFKSVIPQDYSLGSKYLFAVHIKYQNDKPIREIYKSDVTHDLLIKGEDWNYEDEIRVLDFDRGNGIPPYERHFYLLLF</sequence>
<keyword evidence="2" id="KW-1185">Reference proteome</keyword>
<proteinExistence type="predicted"/>
<evidence type="ECO:0000313" key="2">
    <source>
        <dbReference type="Proteomes" id="UP001366060"/>
    </source>
</evidence>
<dbReference type="Proteomes" id="UP001366060">
    <property type="component" value="Unassembled WGS sequence"/>
</dbReference>
<dbReference type="EMBL" id="JBAKBA010000021">
    <property type="protein sequence ID" value="MEL0659490.1"/>
    <property type="molecule type" value="Genomic_DNA"/>
</dbReference>
<dbReference type="Pfam" id="PF11185">
    <property type="entry name" value="DUF2971"/>
    <property type="match status" value="1"/>
</dbReference>
<protein>
    <submittedName>
        <fullName evidence="1">DUF2971 domain-containing protein</fullName>
    </submittedName>
</protein>
<reference evidence="1 2" key="1">
    <citation type="submission" date="2024-02" db="EMBL/GenBank/DDBJ databases">
        <title>Bacteria isolated from the canopy kelp, Nereocystis luetkeana.</title>
        <authorList>
            <person name="Pfister C.A."/>
            <person name="Younker I.T."/>
            <person name="Light S.H."/>
        </authorList>
    </citation>
    <scope>NUCLEOTIDE SEQUENCE [LARGE SCALE GENOMIC DNA]</scope>
    <source>
        <strain evidence="1 2">TI.2.07</strain>
    </source>
</reference>